<dbReference type="PIRSF" id="PIRSF000005">
    <property type="entry name" value="Cytochrome_c4"/>
    <property type="match status" value="1"/>
</dbReference>
<dbReference type="PROSITE" id="PS51007">
    <property type="entry name" value="CYTC"/>
    <property type="match status" value="1"/>
</dbReference>
<protein>
    <submittedName>
        <fullName evidence="8">Cytochrome C</fullName>
    </submittedName>
</protein>
<keyword evidence="6" id="KW-0732">Signal</keyword>
<organism evidence="8 9">
    <name type="scientific">Achromobacter spanius</name>
    <dbReference type="NCBI Taxonomy" id="217203"/>
    <lineage>
        <taxon>Bacteria</taxon>
        <taxon>Pseudomonadati</taxon>
        <taxon>Pseudomonadota</taxon>
        <taxon>Betaproteobacteria</taxon>
        <taxon>Burkholderiales</taxon>
        <taxon>Alcaligenaceae</taxon>
        <taxon>Achromobacter</taxon>
    </lineage>
</organism>
<feature type="signal peptide" evidence="6">
    <location>
        <begin position="1"/>
        <end position="36"/>
    </location>
</feature>
<evidence type="ECO:0000256" key="5">
    <source>
        <dbReference type="PIRSR" id="PIRSR000005-2"/>
    </source>
</evidence>
<dbReference type="Pfam" id="PF13442">
    <property type="entry name" value="Cytochrome_CBB3"/>
    <property type="match status" value="1"/>
</dbReference>
<evidence type="ECO:0000259" key="7">
    <source>
        <dbReference type="PROSITE" id="PS51007"/>
    </source>
</evidence>
<feature type="binding site" description="axial binding residue" evidence="5">
    <location>
        <position position="105"/>
    </location>
    <ligand>
        <name>heme c</name>
        <dbReference type="ChEBI" id="CHEBI:61717"/>
        <label>1</label>
    </ligand>
    <ligandPart>
        <name>Fe</name>
        <dbReference type="ChEBI" id="CHEBI:18248"/>
    </ligandPart>
</feature>
<reference evidence="8 9" key="1">
    <citation type="submission" date="2018-02" db="EMBL/GenBank/DDBJ databases">
        <title>Draft Genome of Achromobacter spanius stain 6.</title>
        <authorList>
            <person name="Gunasekera T.S."/>
            <person name="Radwan O."/>
            <person name="Ruiz O.N."/>
        </authorList>
    </citation>
    <scope>NUCLEOTIDE SEQUENCE [LARGE SCALE GENOMIC DNA]</scope>
    <source>
        <strain evidence="8 9">6</strain>
    </source>
</reference>
<sequence>MLALISIRSVSLPRFRAIFRVLAAAAVVFTTSVAEAQPAAPDGLRPDTLRPDTMAARVAACTACHGAQGRAGTDGYYPRLAGKPQDYLYHQLLNFRDERRQYRPMSHLLVGLPDDYLREMAQYFSQQHVPYPPPTRADVSSATLEAGRVLALQGDAARGLPACASCHGAALGGLMPAIPGLLGLPRDYIGSQIGSWKNGLRRAAAPDCMADIAQKLTPTDIGALAAWLSSQPVIEPYVPDAAGSLTLPAQCGSQAQR</sequence>
<feature type="binding site" description="covalent" evidence="4">
    <location>
        <position position="61"/>
    </location>
    <ligand>
        <name>heme c</name>
        <dbReference type="ChEBI" id="CHEBI:61717"/>
        <label>1</label>
    </ligand>
</feature>
<dbReference type="InterPro" id="IPR009056">
    <property type="entry name" value="Cyt_c-like_dom"/>
</dbReference>
<dbReference type="AlphaFoldDB" id="A0A2S5GXC4"/>
<comment type="PTM">
    <text evidence="4">Binds 2 heme c groups covalently per subunit.</text>
</comment>
<dbReference type="PANTHER" id="PTHR33751:SF11">
    <property type="entry name" value="BLL4483 PROTEIN"/>
    <property type="match status" value="1"/>
</dbReference>
<evidence type="ECO:0000256" key="6">
    <source>
        <dbReference type="SAM" id="SignalP"/>
    </source>
</evidence>
<evidence type="ECO:0000313" key="9">
    <source>
        <dbReference type="Proteomes" id="UP000239990"/>
    </source>
</evidence>
<evidence type="ECO:0000256" key="1">
    <source>
        <dbReference type="ARBA" id="ARBA00022617"/>
    </source>
</evidence>
<evidence type="ECO:0000256" key="4">
    <source>
        <dbReference type="PIRSR" id="PIRSR000005-1"/>
    </source>
</evidence>
<dbReference type="SUPFAM" id="SSF46626">
    <property type="entry name" value="Cytochrome c"/>
    <property type="match status" value="2"/>
</dbReference>
<dbReference type="GO" id="GO:0042597">
    <property type="term" value="C:periplasmic space"/>
    <property type="evidence" value="ECO:0007669"/>
    <property type="project" value="InterPro"/>
</dbReference>
<feature type="binding site" description="covalent" evidence="4">
    <location>
        <position position="64"/>
    </location>
    <ligand>
        <name>heme c</name>
        <dbReference type="ChEBI" id="CHEBI:61717"/>
        <label>1</label>
    </ligand>
</feature>
<dbReference type="InterPro" id="IPR050597">
    <property type="entry name" value="Cytochrome_c_Oxidase_Subunit"/>
</dbReference>
<feature type="binding site" description="covalent" evidence="4">
    <location>
        <position position="166"/>
    </location>
    <ligand>
        <name>heme c</name>
        <dbReference type="ChEBI" id="CHEBI:61717"/>
        <label>2</label>
    </ligand>
</feature>
<comment type="caution">
    <text evidence="8">The sequence shown here is derived from an EMBL/GenBank/DDBJ whole genome shotgun (WGS) entry which is preliminary data.</text>
</comment>
<evidence type="ECO:0000256" key="2">
    <source>
        <dbReference type="ARBA" id="ARBA00022723"/>
    </source>
</evidence>
<evidence type="ECO:0000313" key="8">
    <source>
        <dbReference type="EMBL" id="PPA77461.1"/>
    </source>
</evidence>
<feature type="binding site" description="axial binding residue" evidence="5">
    <location>
        <position position="65"/>
    </location>
    <ligand>
        <name>heme c</name>
        <dbReference type="ChEBI" id="CHEBI:61717"/>
        <label>1</label>
    </ligand>
    <ligandPart>
        <name>Fe</name>
        <dbReference type="ChEBI" id="CHEBI:18248"/>
    </ligandPart>
</feature>
<dbReference type="PANTHER" id="PTHR33751">
    <property type="entry name" value="CBB3-TYPE CYTOCHROME C OXIDASE SUBUNIT FIXP"/>
    <property type="match status" value="1"/>
</dbReference>
<accession>A0A2S5GXC4</accession>
<feature type="domain" description="Cytochrome c" evidence="7">
    <location>
        <begin position="149"/>
        <end position="232"/>
    </location>
</feature>
<dbReference type="InterPro" id="IPR036909">
    <property type="entry name" value="Cyt_c-like_dom_sf"/>
</dbReference>
<keyword evidence="1 4" id="KW-0349">Heme</keyword>
<dbReference type="InterPro" id="IPR024167">
    <property type="entry name" value="Cytochrome_c4-like"/>
</dbReference>
<dbReference type="EMBL" id="PREU01000002">
    <property type="protein sequence ID" value="PPA77461.1"/>
    <property type="molecule type" value="Genomic_DNA"/>
</dbReference>
<keyword evidence="2 5" id="KW-0479">Metal-binding</keyword>
<dbReference type="GO" id="GO:0020037">
    <property type="term" value="F:heme binding"/>
    <property type="evidence" value="ECO:0007669"/>
    <property type="project" value="InterPro"/>
</dbReference>
<gene>
    <name evidence="8" type="ORF">C4E15_05420</name>
</gene>
<feature type="binding site" description="axial binding residue" evidence="5">
    <location>
        <position position="167"/>
    </location>
    <ligand>
        <name>heme c</name>
        <dbReference type="ChEBI" id="CHEBI:61717"/>
        <label>2</label>
    </ligand>
    <ligandPart>
        <name>Fe</name>
        <dbReference type="ChEBI" id="CHEBI:18248"/>
    </ligandPart>
</feature>
<name>A0A2S5GXC4_9BURK</name>
<evidence type="ECO:0000256" key="3">
    <source>
        <dbReference type="ARBA" id="ARBA00023004"/>
    </source>
</evidence>
<dbReference type="Proteomes" id="UP000239990">
    <property type="component" value="Unassembled WGS sequence"/>
</dbReference>
<proteinExistence type="predicted"/>
<dbReference type="OrthoDB" id="9773456at2"/>
<feature type="binding site" description="covalent" evidence="4">
    <location>
        <position position="163"/>
    </location>
    <ligand>
        <name>heme c</name>
        <dbReference type="ChEBI" id="CHEBI:61717"/>
        <label>2</label>
    </ligand>
</feature>
<feature type="binding site" description="axial binding residue" evidence="5">
    <location>
        <position position="209"/>
    </location>
    <ligand>
        <name>heme c</name>
        <dbReference type="ChEBI" id="CHEBI:61717"/>
        <label>2</label>
    </ligand>
    <ligandPart>
        <name>Fe</name>
        <dbReference type="ChEBI" id="CHEBI:18248"/>
    </ligandPart>
</feature>
<dbReference type="Gene3D" id="1.10.760.10">
    <property type="entry name" value="Cytochrome c-like domain"/>
    <property type="match status" value="2"/>
</dbReference>
<feature type="chain" id="PRO_5015498086" evidence="6">
    <location>
        <begin position="37"/>
        <end position="257"/>
    </location>
</feature>
<dbReference type="GO" id="GO:0009055">
    <property type="term" value="F:electron transfer activity"/>
    <property type="evidence" value="ECO:0007669"/>
    <property type="project" value="InterPro"/>
</dbReference>
<dbReference type="RefSeq" id="WP_104142630.1">
    <property type="nucleotide sequence ID" value="NZ_PREU01000002.1"/>
</dbReference>
<keyword evidence="3 5" id="KW-0408">Iron</keyword>
<dbReference type="GO" id="GO:0005506">
    <property type="term" value="F:iron ion binding"/>
    <property type="evidence" value="ECO:0007669"/>
    <property type="project" value="InterPro"/>
</dbReference>